<evidence type="ECO:0000313" key="7">
    <source>
        <dbReference type="Proteomes" id="UP000694388"/>
    </source>
</evidence>
<dbReference type="InterPro" id="IPR019748">
    <property type="entry name" value="FERM_central"/>
</dbReference>
<dbReference type="InterPro" id="IPR000299">
    <property type="entry name" value="FERM_domain"/>
</dbReference>
<dbReference type="Gene3D" id="1.20.80.60">
    <property type="match status" value="1"/>
</dbReference>
<name>A0A8C4QUZ5_EPTBU</name>
<evidence type="ECO:0000256" key="4">
    <source>
        <dbReference type="ARBA" id="ARBA00022490"/>
    </source>
</evidence>
<dbReference type="CDD" id="cd14473">
    <property type="entry name" value="FERM_B-lobe"/>
    <property type="match status" value="1"/>
</dbReference>
<dbReference type="GeneTree" id="ENSGT00940000156332"/>
<dbReference type="Ensembl" id="ENSEBUT00000021567.1">
    <property type="protein sequence ID" value="ENSEBUP00000020991.1"/>
    <property type="gene ID" value="ENSEBUG00000012971.1"/>
</dbReference>
<dbReference type="InterPro" id="IPR029071">
    <property type="entry name" value="Ubiquitin-like_domsf"/>
</dbReference>
<evidence type="ECO:0000259" key="5">
    <source>
        <dbReference type="PROSITE" id="PS50057"/>
    </source>
</evidence>
<dbReference type="GO" id="GO:0031032">
    <property type="term" value="P:actomyosin structure organization"/>
    <property type="evidence" value="ECO:0007669"/>
    <property type="project" value="TreeGrafter"/>
</dbReference>
<accession>A0A8C4QUZ5</accession>
<reference evidence="6" key="2">
    <citation type="submission" date="2025-09" db="UniProtKB">
        <authorList>
            <consortium name="Ensembl"/>
        </authorList>
    </citation>
    <scope>IDENTIFICATION</scope>
</reference>
<dbReference type="Proteomes" id="UP000694388">
    <property type="component" value="Unplaced"/>
</dbReference>
<evidence type="ECO:0000256" key="1">
    <source>
        <dbReference type="ARBA" id="ARBA00004202"/>
    </source>
</evidence>
<keyword evidence="7" id="KW-1185">Reference proteome</keyword>
<protein>
    <submittedName>
        <fullName evidence="6">Erythrocyte membrane protein band 4.1 like 5</fullName>
    </submittedName>
</protein>
<comment type="subcellular location">
    <subcellularLocation>
        <location evidence="1">Cell membrane</location>
        <topology evidence="1">Peripheral membrane protein</topology>
    </subcellularLocation>
    <subcellularLocation>
        <location evidence="2">Cytoplasm</location>
    </subcellularLocation>
</comment>
<feature type="domain" description="FERM" evidence="5">
    <location>
        <begin position="1"/>
        <end position="158"/>
    </location>
</feature>
<dbReference type="Gene3D" id="3.10.20.90">
    <property type="entry name" value="Phosphatidylinositol 3-kinase Catalytic Subunit, Chain A, domain 1"/>
    <property type="match status" value="1"/>
</dbReference>
<dbReference type="Pfam" id="PF00373">
    <property type="entry name" value="FERM_M"/>
    <property type="match status" value="1"/>
</dbReference>
<reference evidence="6" key="1">
    <citation type="submission" date="2025-08" db="UniProtKB">
        <authorList>
            <consortium name="Ensembl"/>
        </authorList>
    </citation>
    <scope>IDENTIFICATION</scope>
</reference>
<sequence>MLRFLRRTLGRRSRHEYEHERHVKEGQRASVHINAAGSSALSLMCRVALLDGSDVSVELPHWLDNTKSIKKQLKIGPPYCFHFRIKFYSSEPNNLQEELTRYLFLLQLKQDILSGRLNCPFDTAIELGGNALQGNEHASLLLLLHLYTICLTQLYLLQ</sequence>
<keyword evidence="3" id="KW-1003">Cell membrane</keyword>
<dbReference type="PANTHER" id="PTHR23280">
    <property type="entry name" value="4.1 G PROTEIN"/>
    <property type="match status" value="1"/>
</dbReference>
<dbReference type="PANTHER" id="PTHR23280:SF15">
    <property type="entry name" value="BAND 4.1-LIKE PROTEIN 5"/>
    <property type="match status" value="1"/>
</dbReference>
<evidence type="ECO:0000256" key="2">
    <source>
        <dbReference type="ARBA" id="ARBA00004496"/>
    </source>
</evidence>
<proteinExistence type="predicted"/>
<dbReference type="GO" id="GO:0005886">
    <property type="term" value="C:plasma membrane"/>
    <property type="evidence" value="ECO:0007669"/>
    <property type="project" value="UniProtKB-SubCell"/>
</dbReference>
<dbReference type="InterPro" id="IPR019747">
    <property type="entry name" value="FERM_CS"/>
</dbReference>
<dbReference type="AlphaFoldDB" id="A0A8C4QUZ5"/>
<keyword evidence="4" id="KW-0963">Cytoplasm</keyword>
<dbReference type="SUPFAM" id="SSF54236">
    <property type="entry name" value="Ubiquitin-like"/>
    <property type="match status" value="1"/>
</dbReference>
<dbReference type="PROSITE" id="PS50057">
    <property type="entry name" value="FERM_3"/>
    <property type="match status" value="1"/>
</dbReference>
<keyword evidence="3" id="KW-0472">Membrane</keyword>
<dbReference type="PROSITE" id="PS00660">
    <property type="entry name" value="FERM_1"/>
    <property type="match status" value="1"/>
</dbReference>
<evidence type="ECO:0000313" key="6">
    <source>
        <dbReference type="Ensembl" id="ENSEBUP00000020991.1"/>
    </source>
</evidence>
<dbReference type="SUPFAM" id="SSF47031">
    <property type="entry name" value="Second domain of FERM"/>
    <property type="match status" value="1"/>
</dbReference>
<dbReference type="InterPro" id="IPR035963">
    <property type="entry name" value="FERM_2"/>
</dbReference>
<evidence type="ECO:0000256" key="3">
    <source>
        <dbReference type="ARBA" id="ARBA00022475"/>
    </source>
</evidence>
<dbReference type="GO" id="GO:0005856">
    <property type="term" value="C:cytoskeleton"/>
    <property type="evidence" value="ECO:0007669"/>
    <property type="project" value="TreeGrafter"/>
</dbReference>
<organism evidence="6 7">
    <name type="scientific">Eptatretus burgeri</name>
    <name type="common">Inshore hagfish</name>
    <dbReference type="NCBI Taxonomy" id="7764"/>
    <lineage>
        <taxon>Eukaryota</taxon>
        <taxon>Metazoa</taxon>
        <taxon>Chordata</taxon>
        <taxon>Craniata</taxon>
        <taxon>Vertebrata</taxon>
        <taxon>Cyclostomata</taxon>
        <taxon>Myxini</taxon>
        <taxon>Myxiniformes</taxon>
        <taxon>Myxinidae</taxon>
        <taxon>Eptatretinae</taxon>
        <taxon>Eptatretus</taxon>
    </lineage>
</organism>
<dbReference type="GO" id="GO:0005737">
    <property type="term" value="C:cytoplasm"/>
    <property type="evidence" value="ECO:0007669"/>
    <property type="project" value="UniProtKB-SubCell"/>
</dbReference>